<keyword evidence="2 6" id="KW-0396">Initiation factor</keyword>
<proteinExistence type="inferred from homology"/>
<dbReference type="InterPro" id="IPR019815">
    <property type="entry name" value="Translation_initiation_fac_3_C"/>
</dbReference>
<gene>
    <name evidence="6" type="ORF">BJX66DRAFT_300345</name>
</gene>
<name>A0ABR4GBK2_9EURO</name>
<dbReference type="Pfam" id="PF00707">
    <property type="entry name" value="IF3_C"/>
    <property type="match status" value="1"/>
</dbReference>
<dbReference type="InterPro" id="IPR001288">
    <property type="entry name" value="Translation_initiation_fac_3"/>
</dbReference>
<keyword evidence="3" id="KW-0648">Protein biosynthesis</keyword>
<dbReference type="EMBL" id="JBFTWV010000029">
    <property type="protein sequence ID" value="KAL2796034.1"/>
    <property type="molecule type" value="Genomic_DNA"/>
</dbReference>
<evidence type="ECO:0000256" key="4">
    <source>
        <dbReference type="SAM" id="MobiDB-lite"/>
    </source>
</evidence>
<dbReference type="SUPFAM" id="SSF55200">
    <property type="entry name" value="Translation initiation factor IF3, C-terminal domain"/>
    <property type="match status" value="1"/>
</dbReference>
<feature type="region of interest" description="Disordered" evidence="4">
    <location>
        <begin position="47"/>
        <end position="75"/>
    </location>
</feature>
<reference evidence="6 7" key="1">
    <citation type="submission" date="2024-07" db="EMBL/GenBank/DDBJ databases">
        <title>Section-level genome sequencing and comparative genomics of Aspergillus sections Usti and Cavernicolus.</title>
        <authorList>
            <consortium name="Lawrence Berkeley National Laboratory"/>
            <person name="Nybo J.L."/>
            <person name="Vesth T.C."/>
            <person name="Theobald S."/>
            <person name="Frisvad J.C."/>
            <person name="Larsen T.O."/>
            <person name="Kjaerboelling I."/>
            <person name="Rothschild-Mancinelli K."/>
            <person name="Lyhne E.K."/>
            <person name="Kogle M.E."/>
            <person name="Barry K."/>
            <person name="Clum A."/>
            <person name="Na H."/>
            <person name="Ledsgaard L."/>
            <person name="Lin J."/>
            <person name="Lipzen A."/>
            <person name="Kuo A."/>
            <person name="Riley R."/>
            <person name="Mondo S."/>
            <person name="Labutti K."/>
            <person name="Haridas S."/>
            <person name="Pangalinan J."/>
            <person name="Salamov A.A."/>
            <person name="Simmons B.A."/>
            <person name="Magnuson J.K."/>
            <person name="Chen J."/>
            <person name="Drula E."/>
            <person name="Henrissat B."/>
            <person name="Wiebenga A."/>
            <person name="Lubbers R.J."/>
            <person name="Gomes A.C."/>
            <person name="Makela M.R."/>
            <person name="Stajich J."/>
            <person name="Grigoriev I.V."/>
            <person name="Mortensen U.H."/>
            <person name="De Vries R.P."/>
            <person name="Baker S.E."/>
            <person name="Andersen M.R."/>
        </authorList>
    </citation>
    <scope>NUCLEOTIDE SEQUENCE [LARGE SCALE GENOMIC DNA]</scope>
    <source>
        <strain evidence="6 7">CBS 209.92</strain>
    </source>
</reference>
<evidence type="ECO:0000256" key="2">
    <source>
        <dbReference type="ARBA" id="ARBA00022540"/>
    </source>
</evidence>
<evidence type="ECO:0000313" key="7">
    <source>
        <dbReference type="Proteomes" id="UP001610563"/>
    </source>
</evidence>
<dbReference type="InterPro" id="IPR036788">
    <property type="entry name" value="T_IF-3_C_sf"/>
</dbReference>
<evidence type="ECO:0000256" key="3">
    <source>
        <dbReference type="ARBA" id="ARBA00022917"/>
    </source>
</evidence>
<dbReference type="PANTHER" id="PTHR10938:SF0">
    <property type="entry name" value="TRANSLATION INITIATION FACTOR IF-3, MITOCHONDRIAL"/>
    <property type="match status" value="1"/>
</dbReference>
<evidence type="ECO:0000259" key="5">
    <source>
        <dbReference type="Pfam" id="PF00707"/>
    </source>
</evidence>
<dbReference type="PANTHER" id="PTHR10938">
    <property type="entry name" value="TRANSLATION INITIATION FACTOR IF-3"/>
    <property type="match status" value="1"/>
</dbReference>
<evidence type="ECO:0000313" key="6">
    <source>
        <dbReference type="EMBL" id="KAL2796034.1"/>
    </source>
</evidence>
<evidence type="ECO:0000256" key="1">
    <source>
        <dbReference type="ARBA" id="ARBA00005439"/>
    </source>
</evidence>
<sequence>MPTMKHIRGLISATQALRQIFLVPQTIPRAQFTPSVHTHIPLQLRPFHSSRPSARWRGPGSSDAPKAATKAEQPKDEAIKAHYVRIVEEDGRLGPPEMLSRVLRSIERPANFVLQVSPVSPTNEPPVCKIVNRAALRESERAYAKAARAAKVSVKQMELNWAIDNNDLTHRLKQITAFLEKGCKVEIILLRKKGKRPPTVEEVKSVMDKVLQAVKDADAVQTKAMEGEPGRRLMLTVKKSEA</sequence>
<organism evidence="6 7">
    <name type="scientific">Aspergillus keveii</name>
    <dbReference type="NCBI Taxonomy" id="714993"/>
    <lineage>
        <taxon>Eukaryota</taxon>
        <taxon>Fungi</taxon>
        <taxon>Dikarya</taxon>
        <taxon>Ascomycota</taxon>
        <taxon>Pezizomycotina</taxon>
        <taxon>Eurotiomycetes</taxon>
        <taxon>Eurotiomycetidae</taxon>
        <taxon>Eurotiales</taxon>
        <taxon>Aspergillaceae</taxon>
        <taxon>Aspergillus</taxon>
        <taxon>Aspergillus subgen. Nidulantes</taxon>
    </lineage>
</organism>
<comment type="caution">
    <text evidence="6">The sequence shown here is derived from an EMBL/GenBank/DDBJ whole genome shotgun (WGS) entry which is preliminary data.</text>
</comment>
<dbReference type="Gene3D" id="3.30.110.10">
    <property type="entry name" value="Translation initiation factor 3 (IF-3), C-terminal domain"/>
    <property type="match status" value="1"/>
</dbReference>
<dbReference type="GO" id="GO:0003743">
    <property type="term" value="F:translation initiation factor activity"/>
    <property type="evidence" value="ECO:0007669"/>
    <property type="project" value="UniProtKB-KW"/>
</dbReference>
<feature type="domain" description="Translation initiation factor 3 C-terminal" evidence="5">
    <location>
        <begin position="152"/>
        <end position="236"/>
    </location>
</feature>
<accession>A0ABR4GBK2</accession>
<keyword evidence="7" id="KW-1185">Reference proteome</keyword>
<protein>
    <submittedName>
        <fullName evidence="6">Translation initiation factor IF-3, C-terminal domain-containing protein</fullName>
    </submittedName>
</protein>
<comment type="similarity">
    <text evidence="1">Belongs to the IF-3 family.</text>
</comment>
<dbReference type="Proteomes" id="UP001610563">
    <property type="component" value="Unassembled WGS sequence"/>
</dbReference>